<feature type="compositionally biased region" description="Basic and acidic residues" evidence="6">
    <location>
        <begin position="120"/>
        <end position="169"/>
    </location>
</feature>
<evidence type="ECO:0000256" key="7">
    <source>
        <dbReference type="SAM" id="SignalP"/>
    </source>
</evidence>
<protein>
    <submittedName>
        <fullName evidence="8">ABC transporter substrate-binding protein</fullName>
    </submittedName>
</protein>
<dbReference type="GO" id="GO:0030313">
    <property type="term" value="C:cell envelope"/>
    <property type="evidence" value="ECO:0007669"/>
    <property type="project" value="UniProtKB-SubCell"/>
</dbReference>
<dbReference type="OrthoDB" id="5296019at2"/>
<dbReference type="EMBL" id="QXJK01000008">
    <property type="protein sequence ID" value="RIX34282.1"/>
    <property type="molecule type" value="Genomic_DNA"/>
</dbReference>
<feature type="chain" id="PRO_5019294325" evidence="7">
    <location>
        <begin position="23"/>
        <end position="337"/>
    </location>
</feature>
<evidence type="ECO:0000256" key="5">
    <source>
        <dbReference type="SAM" id="Coils"/>
    </source>
</evidence>
<evidence type="ECO:0000313" key="8">
    <source>
        <dbReference type="EMBL" id="RIX34282.1"/>
    </source>
</evidence>
<dbReference type="Pfam" id="PF01297">
    <property type="entry name" value="ZnuA"/>
    <property type="match status" value="1"/>
</dbReference>
<sequence length="337" mass="35327">MKKALASITGVLLLGAGLSACSDGGSTDTPADGKTIKVVASTAIWGDLAKEAADGHKNVDVVTILSSKDDDPHEYEATARDLATLDSADLVVANGGGYDNWLTDHVKQGTPVVTALPITEGHDHGGHDHGADDHAAHDHGTEGAAADGHDHAADGHDHAADGHEGHDHGVPNPHAWFNMDDVRNFGNHVAEQLHKLDSSIPDKSEEITKQADELEKRIKALKGKNVVLTESIGQDVVLDSGLKDVTPEGFANAVAKESEPSAADIAATKELIDNGKVGILITNEQSQTPASAQLIDAAKAHKVAVVNLNETPDEGQTYFEYANSFVDKLEEATKNGS</sequence>
<dbReference type="PANTHER" id="PTHR42953:SF1">
    <property type="entry name" value="METAL-BINDING PROTEIN HI_0362-RELATED"/>
    <property type="match status" value="1"/>
</dbReference>
<dbReference type="InterPro" id="IPR006127">
    <property type="entry name" value="ZnuA-like"/>
</dbReference>
<dbReference type="RefSeq" id="WP_119664979.1">
    <property type="nucleotide sequence ID" value="NZ_QXJK01000008.1"/>
</dbReference>
<reference evidence="8 9" key="1">
    <citation type="submission" date="2018-09" db="EMBL/GenBank/DDBJ databases">
        <title>Optimization and identification of Corynebacterium falsenii FN1-14 from fish paste.</title>
        <authorList>
            <person name="Daroonpunt R."/>
            <person name="Tanasupawat S."/>
        </authorList>
    </citation>
    <scope>NUCLEOTIDE SEQUENCE [LARGE SCALE GENOMIC DNA]</scope>
    <source>
        <strain evidence="8 9">FN1-14</strain>
    </source>
</reference>
<comment type="subcellular location">
    <subcellularLocation>
        <location evidence="1">Cell envelope</location>
    </subcellularLocation>
</comment>
<evidence type="ECO:0000256" key="3">
    <source>
        <dbReference type="ARBA" id="ARBA00022723"/>
    </source>
</evidence>
<name>A0A418Q666_9CORY</name>
<keyword evidence="3" id="KW-0479">Metal-binding</keyword>
<dbReference type="SUPFAM" id="SSF53807">
    <property type="entry name" value="Helical backbone' metal receptor"/>
    <property type="match status" value="1"/>
</dbReference>
<dbReference type="AlphaFoldDB" id="A0A418Q666"/>
<gene>
    <name evidence="8" type="ORF">D3M95_08145</name>
</gene>
<dbReference type="Proteomes" id="UP000285278">
    <property type="component" value="Unassembled WGS sequence"/>
</dbReference>
<evidence type="ECO:0000256" key="6">
    <source>
        <dbReference type="SAM" id="MobiDB-lite"/>
    </source>
</evidence>
<organism evidence="8 9">
    <name type="scientific">Corynebacterium falsenii</name>
    <dbReference type="NCBI Taxonomy" id="108486"/>
    <lineage>
        <taxon>Bacteria</taxon>
        <taxon>Bacillati</taxon>
        <taxon>Actinomycetota</taxon>
        <taxon>Actinomycetes</taxon>
        <taxon>Mycobacteriales</taxon>
        <taxon>Corynebacteriaceae</taxon>
        <taxon>Corynebacterium</taxon>
    </lineage>
</organism>
<dbReference type="GO" id="GO:0046872">
    <property type="term" value="F:metal ion binding"/>
    <property type="evidence" value="ECO:0007669"/>
    <property type="project" value="UniProtKB-KW"/>
</dbReference>
<dbReference type="STRING" id="1451189.CFAL_02045"/>
<evidence type="ECO:0000256" key="1">
    <source>
        <dbReference type="ARBA" id="ARBA00004196"/>
    </source>
</evidence>
<comment type="caution">
    <text evidence="8">The sequence shown here is derived from an EMBL/GenBank/DDBJ whole genome shotgun (WGS) entry which is preliminary data.</text>
</comment>
<feature type="signal peptide" evidence="7">
    <location>
        <begin position="1"/>
        <end position="22"/>
    </location>
</feature>
<dbReference type="PANTHER" id="PTHR42953">
    <property type="entry name" value="HIGH-AFFINITY ZINC UPTAKE SYSTEM PROTEIN ZNUA-RELATED"/>
    <property type="match status" value="1"/>
</dbReference>
<keyword evidence="5" id="KW-0175">Coiled coil</keyword>
<dbReference type="InterPro" id="IPR050492">
    <property type="entry name" value="Bact_metal-bind_prot9"/>
</dbReference>
<evidence type="ECO:0000256" key="2">
    <source>
        <dbReference type="ARBA" id="ARBA00022448"/>
    </source>
</evidence>
<accession>A0A418Q666</accession>
<proteinExistence type="predicted"/>
<dbReference type="Gene3D" id="3.40.50.1980">
    <property type="entry name" value="Nitrogenase molybdenum iron protein domain"/>
    <property type="match status" value="3"/>
</dbReference>
<feature type="coiled-coil region" evidence="5">
    <location>
        <begin position="204"/>
        <end position="231"/>
    </location>
</feature>
<evidence type="ECO:0000313" key="9">
    <source>
        <dbReference type="Proteomes" id="UP000285278"/>
    </source>
</evidence>
<keyword evidence="2" id="KW-0813">Transport</keyword>
<dbReference type="GO" id="GO:0030001">
    <property type="term" value="P:metal ion transport"/>
    <property type="evidence" value="ECO:0007669"/>
    <property type="project" value="InterPro"/>
</dbReference>
<keyword evidence="9" id="KW-1185">Reference proteome</keyword>
<keyword evidence="4 7" id="KW-0732">Signal</keyword>
<feature type="region of interest" description="Disordered" evidence="6">
    <location>
        <begin position="117"/>
        <end position="174"/>
    </location>
</feature>
<evidence type="ECO:0000256" key="4">
    <source>
        <dbReference type="ARBA" id="ARBA00022729"/>
    </source>
</evidence>
<dbReference type="PROSITE" id="PS51257">
    <property type="entry name" value="PROKAR_LIPOPROTEIN"/>
    <property type="match status" value="1"/>
</dbReference>